<feature type="domain" description="TonB-dependent receptor plug" evidence="12">
    <location>
        <begin position="150"/>
        <end position="274"/>
    </location>
</feature>
<feature type="transmembrane region" description="Helical" evidence="10">
    <location>
        <begin position="21"/>
        <end position="40"/>
    </location>
</feature>
<dbReference type="InterPro" id="IPR023996">
    <property type="entry name" value="TonB-dep_OMP_SusC/RagA"/>
</dbReference>
<comment type="caution">
    <text evidence="13">The sequence shown here is derived from an EMBL/GenBank/DDBJ whole genome shotgun (WGS) entry which is preliminary data.</text>
</comment>
<keyword evidence="5 9" id="KW-0798">TonB box</keyword>
<comment type="similarity">
    <text evidence="8 9">Belongs to the TonB-dependent receptor family.</text>
</comment>
<accession>A0ABW5AZJ8</accession>
<dbReference type="InterPro" id="IPR037066">
    <property type="entry name" value="Plug_dom_sf"/>
</dbReference>
<dbReference type="PROSITE" id="PS52016">
    <property type="entry name" value="TONB_DEPENDENT_REC_3"/>
    <property type="match status" value="1"/>
</dbReference>
<name>A0ABW5AZJ8_9FLAO</name>
<keyword evidence="4 8" id="KW-0812">Transmembrane</keyword>
<comment type="subcellular location">
    <subcellularLocation>
        <location evidence="1 8">Cell outer membrane</location>
        <topology evidence="1 8">Multi-pass membrane protein</topology>
    </subcellularLocation>
</comment>
<keyword evidence="7 8" id="KW-0998">Cell outer membrane</keyword>
<dbReference type="InterPro" id="IPR008969">
    <property type="entry name" value="CarboxyPept-like_regulatory"/>
</dbReference>
<evidence type="ECO:0000256" key="4">
    <source>
        <dbReference type="ARBA" id="ARBA00022692"/>
    </source>
</evidence>
<feature type="domain" description="TonB-dependent receptor-like beta-barrel" evidence="11">
    <location>
        <begin position="460"/>
        <end position="1029"/>
    </location>
</feature>
<evidence type="ECO:0000256" key="9">
    <source>
        <dbReference type="RuleBase" id="RU003357"/>
    </source>
</evidence>
<evidence type="ECO:0000256" key="1">
    <source>
        <dbReference type="ARBA" id="ARBA00004571"/>
    </source>
</evidence>
<evidence type="ECO:0000256" key="5">
    <source>
        <dbReference type="ARBA" id="ARBA00023077"/>
    </source>
</evidence>
<evidence type="ECO:0000256" key="3">
    <source>
        <dbReference type="ARBA" id="ARBA00022452"/>
    </source>
</evidence>
<evidence type="ECO:0000256" key="10">
    <source>
        <dbReference type="SAM" id="Phobius"/>
    </source>
</evidence>
<keyword evidence="3 8" id="KW-1134">Transmembrane beta strand</keyword>
<dbReference type="EMBL" id="JBHUHY010000017">
    <property type="protein sequence ID" value="MFD2188478.1"/>
    <property type="molecule type" value="Genomic_DNA"/>
</dbReference>
<dbReference type="Gene3D" id="2.60.40.1120">
    <property type="entry name" value="Carboxypeptidase-like, regulatory domain"/>
    <property type="match status" value="1"/>
</dbReference>
<proteinExistence type="inferred from homology"/>
<dbReference type="Gene3D" id="2.170.130.10">
    <property type="entry name" value="TonB-dependent receptor, plug domain"/>
    <property type="match status" value="1"/>
</dbReference>
<organism evidence="13 14">
    <name type="scientific">Aquimarina celericrescens</name>
    <dbReference type="NCBI Taxonomy" id="1964542"/>
    <lineage>
        <taxon>Bacteria</taxon>
        <taxon>Pseudomonadati</taxon>
        <taxon>Bacteroidota</taxon>
        <taxon>Flavobacteriia</taxon>
        <taxon>Flavobacteriales</taxon>
        <taxon>Flavobacteriaceae</taxon>
        <taxon>Aquimarina</taxon>
    </lineage>
</organism>
<protein>
    <submittedName>
        <fullName evidence="13">SusC/RagA family TonB-linked outer membrane protein</fullName>
    </submittedName>
</protein>
<dbReference type="SUPFAM" id="SSF49464">
    <property type="entry name" value="Carboxypeptidase regulatory domain-like"/>
    <property type="match status" value="1"/>
</dbReference>
<keyword evidence="6 8" id="KW-0472">Membrane</keyword>
<keyword evidence="14" id="KW-1185">Reference proteome</keyword>
<evidence type="ECO:0000256" key="2">
    <source>
        <dbReference type="ARBA" id="ARBA00022448"/>
    </source>
</evidence>
<keyword evidence="10" id="KW-1133">Transmembrane helix</keyword>
<dbReference type="SUPFAM" id="SSF56935">
    <property type="entry name" value="Porins"/>
    <property type="match status" value="1"/>
</dbReference>
<gene>
    <name evidence="13" type="ORF">ACFSJT_16850</name>
</gene>
<evidence type="ECO:0000259" key="12">
    <source>
        <dbReference type="Pfam" id="PF07715"/>
    </source>
</evidence>
<dbReference type="Proteomes" id="UP001597344">
    <property type="component" value="Unassembled WGS sequence"/>
</dbReference>
<evidence type="ECO:0000259" key="11">
    <source>
        <dbReference type="Pfam" id="PF00593"/>
    </source>
</evidence>
<dbReference type="NCBIfam" id="TIGR04056">
    <property type="entry name" value="OMP_RagA_SusC"/>
    <property type="match status" value="1"/>
</dbReference>
<reference evidence="14" key="1">
    <citation type="journal article" date="2019" name="Int. J. Syst. Evol. Microbiol.">
        <title>The Global Catalogue of Microorganisms (GCM) 10K type strain sequencing project: providing services to taxonomists for standard genome sequencing and annotation.</title>
        <authorList>
            <consortium name="The Broad Institute Genomics Platform"/>
            <consortium name="The Broad Institute Genome Sequencing Center for Infectious Disease"/>
            <person name="Wu L."/>
            <person name="Ma J."/>
        </authorList>
    </citation>
    <scope>NUCLEOTIDE SEQUENCE [LARGE SCALE GENOMIC DNA]</scope>
    <source>
        <strain evidence="14">DT92</strain>
    </source>
</reference>
<dbReference type="NCBIfam" id="TIGR04057">
    <property type="entry name" value="SusC_RagA_signa"/>
    <property type="match status" value="1"/>
</dbReference>
<keyword evidence="2 8" id="KW-0813">Transport</keyword>
<dbReference type="Pfam" id="PF00593">
    <property type="entry name" value="TonB_dep_Rec_b-barrel"/>
    <property type="match status" value="1"/>
</dbReference>
<dbReference type="RefSeq" id="WP_378321512.1">
    <property type="nucleotide sequence ID" value="NZ_JBHUHY010000017.1"/>
</dbReference>
<dbReference type="InterPro" id="IPR000531">
    <property type="entry name" value="Beta-barrel_TonB"/>
</dbReference>
<evidence type="ECO:0000256" key="6">
    <source>
        <dbReference type="ARBA" id="ARBA00023136"/>
    </source>
</evidence>
<evidence type="ECO:0000313" key="14">
    <source>
        <dbReference type="Proteomes" id="UP001597344"/>
    </source>
</evidence>
<dbReference type="InterPro" id="IPR039426">
    <property type="entry name" value="TonB-dep_rcpt-like"/>
</dbReference>
<dbReference type="Pfam" id="PF07715">
    <property type="entry name" value="Plug"/>
    <property type="match status" value="1"/>
</dbReference>
<dbReference type="InterPro" id="IPR012910">
    <property type="entry name" value="Plug_dom"/>
</dbReference>
<evidence type="ECO:0000256" key="8">
    <source>
        <dbReference type="PROSITE-ProRule" id="PRU01360"/>
    </source>
</evidence>
<dbReference type="Pfam" id="PF13715">
    <property type="entry name" value="CarbopepD_reg_2"/>
    <property type="match status" value="1"/>
</dbReference>
<dbReference type="Gene3D" id="2.40.170.20">
    <property type="entry name" value="TonB-dependent receptor, beta-barrel domain"/>
    <property type="match status" value="1"/>
</dbReference>
<dbReference type="InterPro" id="IPR036942">
    <property type="entry name" value="Beta-barrel_TonB_sf"/>
</dbReference>
<evidence type="ECO:0000256" key="7">
    <source>
        <dbReference type="ARBA" id="ARBA00023237"/>
    </source>
</evidence>
<dbReference type="InterPro" id="IPR023997">
    <property type="entry name" value="TonB-dep_OMP_SusC/RagA_CS"/>
</dbReference>
<sequence length="1073" mass="118392">MDKQIENYSCILDNSNSRLRIIRGKLFFVLLFFQLSSIYAETHTKTAINNIDVDNFSVQSLISGTVTDGNGSPLPGASVLVKGTSIGASTDFDGNYSIQASTNDILVFSYIGFIAQEVPVGSRTTINITLEEDASELDEIVVVGYGTRAKKDLTGAVSTLSADELSPQINSSPEFAIQGRLPGVFISNPGSNPNSRPDVRIRGVSTLGFNDPLYVIDGVPVIEGGAASNDARTQDNRGSINILNLINPNDIKSVTVLKDASATAIYGVRASNGVILIETKRGTKGRTNVNFSQRFGIQTLTKRYNTLSTSQYVDVANQAWTNNPAESREDDQFGSLYDPNSSEFLGNNPTFDWVDRGVRNTSVVQDYNVSITGGSDKSNYAVSVGYTGQEDVLFDTEFERYSFSINSDHKVTDWLKLGQSYRIAITDSPDEVVFDSNLFRTLTFAAPWQPIEDPNGPQGFATIGGPGGFGNGTIANYFGYAPFWEQRSLLIRNLGSVYAELNPLPGLKLRGTVSIDYYTNRRDQLRLPQSGLFREGPIQPDNFARRLTTNYNLTSEFLIGYNKNFGRHNFDVTLNVMDQKTQWDISNVAATNTGITSFEQRSIEEALAAENRSGFLVRNESGLQGYLARLSYNFDSKYYIDGTIRRDGSSKFADGFKWGTFPAFAVAWRISSEGFMQNLKWLNDLKIRAGYGQTGNQETRDFAFLSLVNNNPSYPTGDGTLNPGAALGDFPVIDTSWETVTSTNIGMDGTLFNNKLNFTAEYYFRETEDILQEIDIPLVIGALTKPVVNLATVENKGFELSMGYSDNFGKLGFNANVNLTTVKNEVTKLFNDTPQGSDQSRIALGQPIGYLYGFQTDGILQNEQEVQAYRTAIDGTDRSNQAAPGDFRFRDLNTESDDVIDGTPGADGRLTSQDRTYLGKTIPGYYYGINLGLDYKGFDLGVFFRGVGDVQKYNREKERGEAIGSIGNNYFTSVLDSWTPSNPSNDNPRIVASDPAANNRFSDRWVEDADFLRLQNLTLGYTFGPEILEKFRANNLRVYSTLSNVFVITPYTGLDPEDDTTPFTLTMGLNIGF</sequence>
<evidence type="ECO:0000313" key="13">
    <source>
        <dbReference type="EMBL" id="MFD2188478.1"/>
    </source>
</evidence>